<dbReference type="FunFam" id="3.30.70.270:FF:000001">
    <property type="entry name" value="Diguanylate cyclase domain protein"/>
    <property type="match status" value="1"/>
</dbReference>
<dbReference type="PANTHER" id="PTHR45138:SF9">
    <property type="entry name" value="DIGUANYLATE CYCLASE DGCM-RELATED"/>
    <property type="match status" value="1"/>
</dbReference>
<gene>
    <name evidence="6" type="ORF">SAMN05421732_11132</name>
</gene>
<keyword evidence="4" id="KW-0472">Membrane</keyword>
<evidence type="ECO:0000256" key="2">
    <source>
        <dbReference type="ARBA" id="ARBA00012528"/>
    </source>
</evidence>
<keyword evidence="4" id="KW-1133">Transmembrane helix</keyword>
<keyword evidence="4" id="KW-0812">Transmembrane</keyword>
<dbReference type="AlphaFoldDB" id="A0A1G6NSR7"/>
<feature type="domain" description="GGDEF" evidence="5">
    <location>
        <begin position="438"/>
        <end position="567"/>
    </location>
</feature>
<dbReference type="NCBIfam" id="TIGR00254">
    <property type="entry name" value="GGDEF"/>
    <property type="match status" value="1"/>
</dbReference>
<protein>
    <recommendedName>
        <fullName evidence="2">diguanylate cyclase</fullName>
        <ecNumber evidence="2">2.7.7.65</ecNumber>
    </recommendedName>
</protein>
<feature type="transmembrane region" description="Helical" evidence="4">
    <location>
        <begin position="12"/>
        <end position="33"/>
    </location>
</feature>
<sequence>MHKLRSEHISQRLFWLMIIIILSLLFLSVPLIVSSYQSYQKADRALTEISALRAVAELANKISRERAPANKVMSSNADEFAANLKELKAYRKEVDLQIEQTRAILAAAGFTVQAQALSSQLKAALAQGRNAVDAYGALPRSERRAWQLDQAIQHMFKAWDSCKGIIENVLVHSEAKGTSVSDYYTLILILADLRDQAGRTASNIMAAVTFNEKIPEDNLARSLQTQHQAYYLWALVNTIQPEQDKTPEYLALHQQVKTQFLDQGIPIVARLMNESIHNQAYSLTGTQLTEAMVDKFVTVVDLQSYILDYSVTVAQTQKKQAQQKLILTLLVALICLVTVIFTMIHARNHVFIPLIKARNTILRLAQHQVIETEREPLSAEPVTLLNALKELKRVLQQRDALEFQLRNIANTDNLTGVSNRLALDEYIRYLENKPNQLKQTGLIIFDVDDFKHVNDTFGHIVGDEVIKLIAEKLQFNVRTSDLIVRYGGDEFLVLIEQTTFEEAWGVANKILKEIGGSELYIAELNQNIHVSVSAGVAVGAVSWMALLEKADKSLFQAKENGKNKVAG</sequence>
<dbReference type="InterPro" id="IPR029787">
    <property type="entry name" value="Nucleotide_cyclase"/>
</dbReference>
<dbReference type="Proteomes" id="UP000243468">
    <property type="component" value="Unassembled WGS sequence"/>
</dbReference>
<evidence type="ECO:0000256" key="4">
    <source>
        <dbReference type="SAM" id="Phobius"/>
    </source>
</evidence>
<evidence type="ECO:0000259" key="5">
    <source>
        <dbReference type="PROSITE" id="PS50887"/>
    </source>
</evidence>
<comment type="catalytic activity">
    <reaction evidence="3">
        <text>2 GTP = 3',3'-c-di-GMP + 2 diphosphate</text>
        <dbReference type="Rhea" id="RHEA:24898"/>
        <dbReference type="ChEBI" id="CHEBI:33019"/>
        <dbReference type="ChEBI" id="CHEBI:37565"/>
        <dbReference type="ChEBI" id="CHEBI:58805"/>
        <dbReference type="EC" id="2.7.7.65"/>
    </reaction>
</comment>
<evidence type="ECO:0000313" key="6">
    <source>
        <dbReference type="EMBL" id="SDC70424.1"/>
    </source>
</evidence>
<evidence type="ECO:0000256" key="3">
    <source>
        <dbReference type="ARBA" id="ARBA00034247"/>
    </source>
</evidence>
<dbReference type="InterPro" id="IPR000160">
    <property type="entry name" value="GGDEF_dom"/>
</dbReference>
<name>A0A1G6NSR7_9GAMM</name>
<evidence type="ECO:0000256" key="1">
    <source>
        <dbReference type="ARBA" id="ARBA00001946"/>
    </source>
</evidence>
<dbReference type="OrthoDB" id="9812260at2"/>
<dbReference type="GO" id="GO:0052621">
    <property type="term" value="F:diguanylate cyclase activity"/>
    <property type="evidence" value="ECO:0007669"/>
    <property type="project" value="UniProtKB-EC"/>
</dbReference>
<dbReference type="SMART" id="SM00267">
    <property type="entry name" value="GGDEF"/>
    <property type="match status" value="1"/>
</dbReference>
<reference evidence="7" key="1">
    <citation type="submission" date="2016-09" db="EMBL/GenBank/DDBJ databases">
        <authorList>
            <person name="Varghese N."/>
            <person name="Submissions S."/>
        </authorList>
    </citation>
    <scope>NUCLEOTIDE SEQUENCE [LARGE SCALE GENOMIC DNA]</scope>
    <source>
        <strain evidence="7">ANC 4667</strain>
    </source>
</reference>
<evidence type="ECO:0000313" key="7">
    <source>
        <dbReference type="Proteomes" id="UP000243468"/>
    </source>
</evidence>
<dbReference type="PANTHER" id="PTHR45138">
    <property type="entry name" value="REGULATORY COMPONENTS OF SENSORY TRANSDUCTION SYSTEM"/>
    <property type="match status" value="1"/>
</dbReference>
<dbReference type="RefSeq" id="WP_092820466.1">
    <property type="nucleotide sequence ID" value="NZ_BAABKJ010000013.1"/>
</dbReference>
<dbReference type="SUPFAM" id="SSF55073">
    <property type="entry name" value="Nucleotide cyclase"/>
    <property type="match status" value="1"/>
</dbReference>
<dbReference type="Gene3D" id="3.30.70.270">
    <property type="match status" value="1"/>
</dbReference>
<dbReference type="PROSITE" id="PS50887">
    <property type="entry name" value="GGDEF"/>
    <property type="match status" value="1"/>
</dbReference>
<dbReference type="Pfam" id="PF00990">
    <property type="entry name" value="GGDEF"/>
    <property type="match status" value="1"/>
</dbReference>
<organism evidence="6 7">
    <name type="scientific">Acinetobacter kookii</name>
    <dbReference type="NCBI Taxonomy" id="1226327"/>
    <lineage>
        <taxon>Bacteria</taxon>
        <taxon>Pseudomonadati</taxon>
        <taxon>Pseudomonadota</taxon>
        <taxon>Gammaproteobacteria</taxon>
        <taxon>Moraxellales</taxon>
        <taxon>Moraxellaceae</taxon>
        <taxon>Acinetobacter</taxon>
    </lineage>
</organism>
<dbReference type="EMBL" id="FMYO01000011">
    <property type="protein sequence ID" value="SDC70424.1"/>
    <property type="molecule type" value="Genomic_DNA"/>
</dbReference>
<proteinExistence type="predicted"/>
<dbReference type="EC" id="2.7.7.65" evidence="2"/>
<feature type="transmembrane region" description="Helical" evidence="4">
    <location>
        <begin position="325"/>
        <end position="346"/>
    </location>
</feature>
<keyword evidence="7" id="KW-1185">Reference proteome</keyword>
<dbReference type="InterPro" id="IPR050469">
    <property type="entry name" value="Diguanylate_Cyclase"/>
</dbReference>
<dbReference type="CDD" id="cd01949">
    <property type="entry name" value="GGDEF"/>
    <property type="match status" value="1"/>
</dbReference>
<comment type="cofactor">
    <cofactor evidence="1">
        <name>Mg(2+)</name>
        <dbReference type="ChEBI" id="CHEBI:18420"/>
    </cofactor>
</comment>
<dbReference type="InterPro" id="IPR043128">
    <property type="entry name" value="Rev_trsase/Diguanyl_cyclase"/>
</dbReference>
<accession>A0A1G6NSR7</accession>
<dbReference type="STRING" id="1226327.SAMN05421732_11132"/>